<dbReference type="InterPro" id="IPR008920">
    <property type="entry name" value="TF_FadR/GntR_C"/>
</dbReference>
<keyword evidence="6" id="KW-1185">Reference proteome</keyword>
<feature type="domain" description="HTH gntR-type" evidence="4">
    <location>
        <begin position="25"/>
        <end position="91"/>
    </location>
</feature>
<organism evidence="5 6">
    <name type="scientific">Enhydrobacter aerosaccus</name>
    <dbReference type="NCBI Taxonomy" id="225324"/>
    <lineage>
        <taxon>Bacteria</taxon>
        <taxon>Pseudomonadati</taxon>
        <taxon>Pseudomonadota</taxon>
        <taxon>Alphaproteobacteria</taxon>
        <taxon>Hyphomicrobiales</taxon>
        <taxon>Enhydrobacter</taxon>
    </lineage>
</organism>
<dbReference type="STRING" id="225324.SAMN02745126_00647"/>
<proteinExistence type="predicted"/>
<reference evidence="6" key="1">
    <citation type="submission" date="2017-02" db="EMBL/GenBank/DDBJ databases">
        <authorList>
            <person name="Varghese N."/>
            <person name="Submissions S."/>
        </authorList>
    </citation>
    <scope>NUCLEOTIDE SEQUENCE [LARGE SCALE GENOMIC DNA]</scope>
    <source>
        <strain evidence="6">ATCC 27094</strain>
    </source>
</reference>
<dbReference type="InterPro" id="IPR011711">
    <property type="entry name" value="GntR_C"/>
</dbReference>
<gene>
    <name evidence="5" type="ORF">SAMN02745126_00647</name>
</gene>
<dbReference type="Gene3D" id="1.20.120.530">
    <property type="entry name" value="GntR ligand-binding domain-like"/>
    <property type="match status" value="1"/>
</dbReference>
<dbReference type="PANTHER" id="PTHR43537">
    <property type="entry name" value="TRANSCRIPTIONAL REGULATOR, GNTR FAMILY"/>
    <property type="match status" value="1"/>
</dbReference>
<dbReference type="GO" id="GO:0003677">
    <property type="term" value="F:DNA binding"/>
    <property type="evidence" value="ECO:0007669"/>
    <property type="project" value="UniProtKB-KW"/>
</dbReference>
<dbReference type="InterPro" id="IPR000524">
    <property type="entry name" value="Tscrpt_reg_HTH_GntR"/>
</dbReference>
<dbReference type="EMBL" id="FUWJ01000001">
    <property type="protein sequence ID" value="SJZ36219.1"/>
    <property type="molecule type" value="Genomic_DNA"/>
</dbReference>
<evidence type="ECO:0000256" key="3">
    <source>
        <dbReference type="ARBA" id="ARBA00023163"/>
    </source>
</evidence>
<dbReference type="PANTHER" id="PTHR43537:SF24">
    <property type="entry name" value="GLUCONATE OPERON TRANSCRIPTIONAL REPRESSOR"/>
    <property type="match status" value="1"/>
</dbReference>
<dbReference type="CDD" id="cd07377">
    <property type="entry name" value="WHTH_GntR"/>
    <property type="match status" value="1"/>
</dbReference>
<name>A0A1T4K1G3_9HYPH</name>
<protein>
    <submittedName>
        <fullName evidence="5">DNA-binding transcriptional regulator, GntR family</fullName>
    </submittedName>
</protein>
<dbReference type="InterPro" id="IPR036390">
    <property type="entry name" value="WH_DNA-bd_sf"/>
</dbReference>
<sequence length="230" mass="25528">MGCNWYTTYIMDGLVKRDNVNSESRSLSAIAYGALLDMILRGTIAPGELVTERQIAARLDMSRTPVREAVRRLEGEGTLERQRTGALVVRPYSMEEFLHALAVRRLLEGEAARLAAGKISPKLLAAARERIDRLRREGLADAAHQDDRDFHDAIAQASGNPVLANAIADLRKRTAMFRLGRLPEHRDMVCAEHLAIVEALERGQGEAARDAMHAHIDNVRAHLLQRLAAL</sequence>
<evidence type="ECO:0000259" key="4">
    <source>
        <dbReference type="PROSITE" id="PS50949"/>
    </source>
</evidence>
<keyword evidence="2 5" id="KW-0238">DNA-binding</keyword>
<dbReference type="AlphaFoldDB" id="A0A1T4K1G3"/>
<dbReference type="PROSITE" id="PS50949">
    <property type="entry name" value="HTH_GNTR"/>
    <property type="match status" value="1"/>
</dbReference>
<dbReference type="GO" id="GO:0003700">
    <property type="term" value="F:DNA-binding transcription factor activity"/>
    <property type="evidence" value="ECO:0007669"/>
    <property type="project" value="InterPro"/>
</dbReference>
<keyword evidence="1" id="KW-0805">Transcription regulation</keyword>
<dbReference type="SMART" id="SM00895">
    <property type="entry name" value="FCD"/>
    <property type="match status" value="1"/>
</dbReference>
<accession>A0A1T4K1G3</accession>
<dbReference type="Proteomes" id="UP000190092">
    <property type="component" value="Unassembled WGS sequence"/>
</dbReference>
<dbReference type="SUPFAM" id="SSF46785">
    <property type="entry name" value="Winged helix' DNA-binding domain"/>
    <property type="match status" value="1"/>
</dbReference>
<evidence type="ECO:0000256" key="2">
    <source>
        <dbReference type="ARBA" id="ARBA00023125"/>
    </source>
</evidence>
<dbReference type="SUPFAM" id="SSF48008">
    <property type="entry name" value="GntR ligand-binding domain-like"/>
    <property type="match status" value="1"/>
</dbReference>
<dbReference type="Gene3D" id="1.10.10.10">
    <property type="entry name" value="Winged helix-like DNA-binding domain superfamily/Winged helix DNA-binding domain"/>
    <property type="match status" value="1"/>
</dbReference>
<dbReference type="InterPro" id="IPR036388">
    <property type="entry name" value="WH-like_DNA-bd_sf"/>
</dbReference>
<dbReference type="Pfam" id="PF07729">
    <property type="entry name" value="FCD"/>
    <property type="match status" value="1"/>
</dbReference>
<dbReference type="SMART" id="SM00345">
    <property type="entry name" value="HTH_GNTR"/>
    <property type="match status" value="1"/>
</dbReference>
<dbReference type="Pfam" id="PF00392">
    <property type="entry name" value="GntR"/>
    <property type="match status" value="1"/>
</dbReference>
<evidence type="ECO:0000313" key="6">
    <source>
        <dbReference type="Proteomes" id="UP000190092"/>
    </source>
</evidence>
<dbReference type="OrthoDB" id="7260290at2"/>
<dbReference type="PRINTS" id="PR00035">
    <property type="entry name" value="HTHGNTR"/>
</dbReference>
<evidence type="ECO:0000313" key="5">
    <source>
        <dbReference type="EMBL" id="SJZ36219.1"/>
    </source>
</evidence>
<keyword evidence="3" id="KW-0804">Transcription</keyword>
<evidence type="ECO:0000256" key="1">
    <source>
        <dbReference type="ARBA" id="ARBA00023015"/>
    </source>
</evidence>